<dbReference type="InterPro" id="IPR000742">
    <property type="entry name" value="EGF"/>
</dbReference>
<feature type="chain" id="PRO_5035384965" evidence="2">
    <location>
        <begin position="17"/>
        <end position="306"/>
    </location>
</feature>
<dbReference type="EMBL" id="CAJFCV020000005">
    <property type="protein sequence ID" value="CAG9122592.1"/>
    <property type="molecule type" value="Genomic_DNA"/>
</dbReference>
<dbReference type="EMBL" id="CAJFDI010000005">
    <property type="protein sequence ID" value="CAD5231435.1"/>
    <property type="molecule type" value="Genomic_DNA"/>
</dbReference>
<evidence type="ECO:0000259" key="3">
    <source>
        <dbReference type="PROSITE" id="PS50026"/>
    </source>
</evidence>
<dbReference type="Gene3D" id="2.40.128.20">
    <property type="match status" value="1"/>
</dbReference>
<name>A0A7I8X5C6_BURXY</name>
<evidence type="ECO:0000256" key="2">
    <source>
        <dbReference type="SAM" id="SignalP"/>
    </source>
</evidence>
<comment type="caution">
    <text evidence="4">The sequence shown here is derived from an EMBL/GenBank/DDBJ whole genome shotgun (WGS) entry which is preliminary data.</text>
</comment>
<reference evidence="4" key="1">
    <citation type="submission" date="2020-09" db="EMBL/GenBank/DDBJ databases">
        <authorList>
            <person name="Kikuchi T."/>
        </authorList>
    </citation>
    <scope>NUCLEOTIDE SEQUENCE</scope>
    <source>
        <strain evidence="4">Ka4C1</strain>
    </source>
</reference>
<feature type="disulfide bond" evidence="1">
    <location>
        <begin position="51"/>
        <end position="60"/>
    </location>
</feature>
<dbReference type="PROSITE" id="PS50026">
    <property type="entry name" value="EGF_3"/>
    <property type="match status" value="1"/>
</dbReference>
<feature type="domain" description="EGF-like" evidence="3">
    <location>
        <begin position="21"/>
        <end position="61"/>
    </location>
</feature>
<feature type="signal peptide" evidence="2">
    <location>
        <begin position="1"/>
        <end position="16"/>
    </location>
</feature>
<dbReference type="Proteomes" id="UP000659654">
    <property type="component" value="Unassembled WGS sequence"/>
</dbReference>
<dbReference type="SMR" id="A0A7I8X5C6"/>
<accession>A0A7I8X5C6</accession>
<dbReference type="PROSITE" id="PS00022">
    <property type="entry name" value="EGF_1"/>
    <property type="match status" value="1"/>
</dbReference>
<keyword evidence="1" id="KW-1015">Disulfide bond</keyword>
<dbReference type="InterPro" id="IPR003582">
    <property type="entry name" value="ShKT_dom"/>
</dbReference>
<dbReference type="AlphaFoldDB" id="A0A7I8X5C6"/>
<sequence length="306" mass="35036">MRNLLVIWLVVETCLGQDRVVLHNCDPNVPNTCGPPPGRCLTLITGNRCRCGHGRMGIRCQRPCQDVYRSCGRWKEEGRCEWGRFILPFFEDNCAKSCSVCGNDGTVLAKALPVGLEPLAWLVGRWETKVSNNLRFPTPMVASQGYHEILEVQLNEVNMFDRPTLNISVRARSGIEEHNELGFVTMKPAKEDTGFQKTRQERQQQRDQVAIEMTSNTGVATIEEGILVPFQLVLHVTHKVTLDLSDPGFVTARRRFIQRQPDTLDEMVVMQDSRGQLRTFVKRFRKTFDYLRDFRRVVDNDLGLRD</sequence>
<organism evidence="4 5">
    <name type="scientific">Bursaphelenchus xylophilus</name>
    <name type="common">Pinewood nematode worm</name>
    <name type="synonym">Aphelenchoides xylophilus</name>
    <dbReference type="NCBI Taxonomy" id="6326"/>
    <lineage>
        <taxon>Eukaryota</taxon>
        <taxon>Metazoa</taxon>
        <taxon>Ecdysozoa</taxon>
        <taxon>Nematoda</taxon>
        <taxon>Chromadorea</taxon>
        <taxon>Rhabditida</taxon>
        <taxon>Tylenchina</taxon>
        <taxon>Tylenchomorpha</taxon>
        <taxon>Aphelenchoidea</taxon>
        <taxon>Aphelenchoididae</taxon>
        <taxon>Bursaphelenchus</taxon>
    </lineage>
</organism>
<dbReference type="Proteomes" id="UP000582659">
    <property type="component" value="Unassembled WGS sequence"/>
</dbReference>
<dbReference type="PANTHER" id="PTHR15854">
    <property type="entry name" value="THAP4 PROTEIN"/>
    <property type="match status" value="1"/>
</dbReference>
<dbReference type="InterPro" id="IPR045165">
    <property type="entry name" value="Nitrobindin"/>
</dbReference>
<dbReference type="OrthoDB" id="58529at2759"/>
<dbReference type="Pfam" id="PF01549">
    <property type="entry name" value="ShK"/>
    <property type="match status" value="1"/>
</dbReference>
<keyword evidence="5" id="KW-1185">Reference proteome</keyword>
<evidence type="ECO:0000256" key="1">
    <source>
        <dbReference type="PROSITE-ProRule" id="PRU00076"/>
    </source>
</evidence>
<protein>
    <submittedName>
        <fullName evidence="4">(pine wood nematode) hypothetical protein</fullName>
    </submittedName>
</protein>
<evidence type="ECO:0000313" key="4">
    <source>
        <dbReference type="EMBL" id="CAD5231435.1"/>
    </source>
</evidence>
<proteinExistence type="predicted"/>
<comment type="caution">
    <text evidence="1">Lacks conserved residue(s) required for the propagation of feature annotation.</text>
</comment>
<dbReference type="InterPro" id="IPR014878">
    <property type="entry name" value="THAP4-like_heme-bd"/>
</dbReference>
<dbReference type="PANTHER" id="PTHR15854:SF17">
    <property type="entry name" value="SHKT DOMAIN-CONTAINING PROTEIN"/>
    <property type="match status" value="1"/>
</dbReference>
<dbReference type="InterPro" id="IPR012674">
    <property type="entry name" value="Calycin"/>
</dbReference>
<keyword evidence="1" id="KW-0245">EGF-like domain</keyword>
<keyword evidence="2" id="KW-0732">Signal</keyword>
<dbReference type="Pfam" id="PF08768">
    <property type="entry name" value="THAP4_heme-bd"/>
    <property type="match status" value="1"/>
</dbReference>
<gene>
    <name evidence="4" type="ORF">BXYJ_LOCUS11531</name>
</gene>
<evidence type="ECO:0000313" key="5">
    <source>
        <dbReference type="Proteomes" id="UP000659654"/>
    </source>
</evidence>
<dbReference type="SUPFAM" id="SSF50814">
    <property type="entry name" value="Lipocalins"/>
    <property type="match status" value="1"/>
</dbReference>